<dbReference type="EMBL" id="CP077683">
    <property type="protein sequence ID" value="QXE90532.1"/>
    <property type="molecule type" value="Genomic_DNA"/>
</dbReference>
<dbReference type="Pfam" id="PF00912">
    <property type="entry name" value="Transgly"/>
    <property type="match status" value="1"/>
</dbReference>
<keyword evidence="12" id="KW-0732">Signal</keyword>
<keyword evidence="8" id="KW-1133">Transmembrane helix</keyword>
<feature type="signal peptide" evidence="12">
    <location>
        <begin position="1"/>
        <end position="32"/>
    </location>
</feature>
<keyword evidence="9" id="KW-0472">Membrane</keyword>
<feature type="region of interest" description="Disordered" evidence="11">
    <location>
        <begin position="632"/>
        <end position="732"/>
    </location>
</feature>
<reference evidence="15 16" key="1">
    <citation type="submission" date="2021-06" db="EMBL/GenBank/DDBJ databases">
        <title>Gemonas diversity in paddy soil.</title>
        <authorList>
            <person name="Liu G."/>
        </authorList>
    </citation>
    <scope>NUCLEOTIDE SEQUENCE [LARGE SCALE GENOMIC DNA]</scope>
    <source>
        <strain evidence="15 16">RG2</strain>
    </source>
</reference>
<evidence type="ECO:0000256" key="8">
    <source>
        <dbReference type="ARBA" id="ARBA00022989"/>
    </source>
</evidence>
<feature type="domain" description="Glycosyl transferase family 51" evidence="14">
    <location>
        <begin position="58"/>
        <end position="228"/>
    </location>
</feature>
<keyword evidence="16" id="KW-1185">Reference proteome</keyword>
<dbReference type="Proteomes" id="UP000683559">
    <property type="component" value="Chromosome"/>
</dbReference>
<dbReference type="InterPro" id="IPR001460">
    <property type="entry name" value="PCN-bd_Tpept"/>
</dbReference>
<feature type="domain" description="Penicillin-binding protein transpeptidase" evidence="13">
    <location>
        <begin position="311"/>
        <end position="583"/>
    </location>
</feature>
<evidence type="ECO:0000256" key="7">
    <source>
        <dbReference type="ARBA" id="ARBA00022984"/>
    </source>
</evidence>
<evidence type="ECO:0000256" key="6">
    <source>
        <dbReference type="ARBA" id="ARBA00022960"/>
    </source>
</evidence>
<dbReference type="InterPro" id="IPR050396">
    <property type="entry name" value="Glycosyltr_51/Transpeptidase"/>
</dbReference>
<keyword evidence="10" id="KW-0961">Cell wall biogenesis/degradation</keyword>
<feature type="chain" id="PRO_5046641497" evidence="12">
    <location>
        <begin position="33"/>
        <end position="732"/>
    </location>
</feature>
<evidence type="ECO:0000256" key="1">
    <source>
        <dbReference type="ARBA" id="ARBA00004752"/>
    </source>
</evidence>
<evidence type="ECO:0000256" key="10">
    <source>
        <dbReference type="ARBA" id="ARBA00023316"/>
    </source>
</evidence>
<dbReference type="PANTHER" id="PTHR32282:SF27">
    <property type="entry name" value="PENICILLIN-BINDING PROTEIN 1A"/>
    <property type="match status" value="1"/>
</dbReference>
<dbReference type="Pfam" id="PF00905">
    <property type="entry name" value="Transpeptidase"/>
    <property type="match status" value="1"/>
</dbReference>
<comment type="similarity">
    <text evidence="3">In the N-terminal section; belongs to the glycosyltransferase 51 family.</text>
</comment>
<organism evidence="15 16">
    <name type="scientific">Geomonas subterranea</name>
    <dbReference type="NCBI Taxonomy" id="2847989"/>
    <lineage>
        <taxon>Bacteria</taxon>
        <taxon>Pseudomonadati</taxon>
        <taxon>Thermodesulfobacteriota</taxon>
        <taxon>Desulfuromonadia</taxon>
        <taxon>Geobacterales</taxon>
        <taxon>Geobacteraceae</taxon>
        <taxon>Geomonas</taxon>
    </lineage>
</organism>
<evidence type="ECO:0000256" key="3">
    <source>
        <dbReference type="ARBA" id="ARBA00007739"/>
    </source>
</evidence>
<dbReference type="RefSeq" id="WP_217287160.1">
    <property type="nucleotide sequence ID" value="NZ_CP077683.1"/>
</dbReference>
<accession>A0ABX8LEW1</accession>
<keyword evidence="5" id="KW-0812">Transmembrane</keyword>
<evidence type="ECO:0000259" key="14">
    <source>
        <dbReference type="Pfam" id="PF00912"/>
    </source>
</evidence>
<evidence type="ECO:0000256" key="5">
    <source>
        <dbReference type="ARBA" id="ARBA00022692"/>
    </source>
</evidence>
<evidence type="ECO:0000259" key="13">
    <source>
        <dbReference type="Pfam" id="PF00905"/>
    </source>
</evidence>
<dbReference type="InterPro" id="IPR001264">
    <property type="entry name" value="Glyco_trans_51"/>
</dbReference>
<evidence type="ECO:0000256" key="11">
    <source>
        <dbReference type="SAM" id="MobiDB-lite"/>
    </source>
</evidence>
<dbReference type="PANTHER" id="PTHR32282">
    <property type="entry name" value="BINDING PROTEIN TRANSPEPTIDASE, PUTATIVE-RELATED"/>
    <property type="match status" value="1"/>
</dbReference>
<comment type="similarity">
    <text evidence="2">In the C-terminal section; belongs to the transpeptidase family.</text>
</comment>
<keyword evidence="6" id="KW-0133">Cell shape</keyword>
<evidence type="ECO:0000313" key="15">
    <source>
        <dbReference type="EMBL" id="QXE90532.1"/>
    </source>
</evidence>
<evidence type="ECO:0000313" key="16">
    <source>
        <dbReference type="Proteomes" id="UP000683559"/>
    </source>
</evidence>
<proteinExistence type="inferred from homology"/>
<protein>
    <submittedName>
        <fullName evidence="15">PBP1A family penicillin-binding protein</fullName>
    </submittedName>
</protein>
<name>A0ABX8LEW1_9BACT</name>
<keyword evidence="4" id="KW-0808">Transferase</keyword>
<comment type="pathway">
    <text evidence="1">Cell wall biogenesis; peptidoglycan biosynthesis.</text>
</comment>
<evidence type="ECO:0000256" key="2">
    <source>
        <dbReference type="ARBA" id="ARBA00007090"/>
    </source>
</evidence>
<feature type="compositionally biased region" description="Gly residues" evidence="11">
    <location>
        <begin position="684"/>
        <end position="696"/>
    </location>
</feature>
<evidence type="ECO:0000256" key="4">
    <source>
        <dbReference type="ARBA" id="ARBA00022679"/>
    </source>
</evidence>
<evidence type="ECO:0000256" key="9">
    <source>
        <dbReference type="ARBA" id="ARBA00023136"/>
    </source>
</evidence>
<evidence type="ECO:0000256" key="12">
    <source>
        <dbReference type="SAM" id="SignalP"/>
    </source>
</evidence>
<sequence length="732" mass="78944">MHNRRHASLKKLFSPVFLVILLALTCAVSAHAAIATYPELPAGYTSIRVFDGQQRYVGRILPTQRYWVSIDRIPLFLRKALVATEDARFYEHGGIDVRGIARALVKDVVKGRLAEGGSTITQQLIKNKFLTGEKSIDRKVKEVQLAIDFEKKYTKDQILEMYFNEIYFGNGAWGIAQAARLYFDKNPEELTEAECSLLAGVPKNPGRYNPLGDLAKVSLRRSVVLKRMLDVKMISAQQKRAIEAHPATVIKPGQAQGYLDLVRRQLVERYGAHIVEQGGLDVISAMDVNLQKQAEQLLREGVRKVNPNLQGALICMDLKTGDVLAAVGGVDNAKGGFNRAFAAKRQPGSAIKPLIFAAALEQGYTPASLLDDAPVSYNKGNGQTWRPHNYEKKSFGELSLRQALAHSNNVITVKLLESLGVNNFVTFAGRVGLPLRTPNDLSLALGTDEVTLNDLVSAYSPLANGGMRSEGRTIIRVYDRNRKSWNENPPQVAPVLSPATAFVTTSMMKDVLTYGTAKGLKNFSRQRPAAGKTGTTDDYRDAWFVGYTPQLITGVWVGYDKPKPGGRGFTGGVVSAPIWEKFMRSASAGKPALDFPRPEGVVTVSIDPSTGQLATPDCPTTKEEDFIAGTEPASYCSRHGGDAMPPAAPAQPVRPGAAAPGDEAPLQEPAREPAKAPVEVPGKGEPGGEGGTGSGGNRARRGCRSPSRSSDGPASGRHPARTPAVSRSGSPG</sequence>
<gene>
    <name evidence="15" type="ORF">KP001_19330</name>
</gene>
<keyword evidence="7" id="KW-0573">Peptidoglycan synthesis</keyword>
<dbReference type="NCBIfam" id="TIGR02074">
    <property type="entry name" value="PBP_1a_fam"/>
    <property type="match status" value="1"/>
</dbReference>